<dbReference type="GO" id="GO:0005840">
    <property type="term" value="C:ribosome"/>
    <property type="evidence" value="ECO:0007669"/>
    <property type="project" value="InterPro"/>
</dbReference>
<comment type="caution">
    <text evidence="1">The sequence shown here is derived from an EMBL/GenBank/DDBJ whole genome shotgun (WGS) entry which is preliminary data.</text>
</comment>
<reference evidence="1 2" key="1">
    <citation type="submission" date="2020-04" db="EMBL/GenBank/DDBJ databases">
        <title>Plant Genome Project.</title>
        <authorList>
            <person name="Zhang R.-G."/>
        </authorList>
    </citation>
    <scope>NUCLEOTIDE SEQUENCE [LARGE SCALE GENOMIC DNA]</scope>
    <source>
        <strain evidence="1">YNK0</strain>
        <tissue evidence="1">Leaf</tissue>
    </source>
</reference>
<dbReference type="InterPro" id="IPR001141">
    <property type="entry name" value="Ribosomal_eL27"/>
</dbReference>
<dbReference type="OrthoDB" id="2365484at2759"/>
<dbReference type="GO" id="GO:0006412">
    <property type="term" value="P:translation"/>
    <property type="evidence" value="ECO:0007669"/>
    <property type="project" value="InterPro"/>
</dbReference>
<dbReference type="EMBL" id="JABCRI010000017">
    <property type="protein sequence ID" value="KAF8390902.1"/>
    <property type="molecule type" value="Genomic_DNA"/>
</dbReference>
<keyword evidence="2" id="KW-1185">Reference proteome</keyword>
<dbReference type="Proteomes" id="UP000655225">
    <property type="component" value="Unassembled WGS sequence"/>
</dbReference>
<sequence>MHDIYLRSHNGGILKAKQAVIVFKDDLLVEKAVIVRSSTKGLVTRPVRTLLVAGIGKYPQKVIRKGLGEEDRRRTTCEGVHQARHYNHSIPPRLISGCRSKGTLITPDSLQSRDKKVPAAKDQRARVEERLRRKTVGFLAISGFEVGVFYGI</sequence>
<evidence type="ECO:0000313" key="1">
    <source>
        <dbReference type="EMBL" id="KAF8390902.1"/>
    </source>
</evidence>
<dbReference type="PANTHER" id="PTHR10497">
    <property type="entry name" value="60S RIBOSOMAL PROTEIN L27"/>
    <property type="match status" value="1"/>
</dbReference>
<protein>
    <submittedName>
        <fullName evidence="1">Uncharacterized protein</fullName>
    </submittedName>
</protein>
<evidence type="ECO:0000313" key="2">
    <source>
        <dbReference type="Proteomes" id="UP000655225"/>
    </source>
</evidence>
<dbReference type="Gene3D" id="2.30.30.770">
    <property type="match status" value="1"/>
</dbReference>
<name>A0A835D7P7_TETSI</name>
<dbReference type="GO" id="GO:0003735">
    <property type="term" value="F:structural constituent of ribosome"/>
    <property type="evidence" value="ECO:0007669"/>
    <property type="project" value="InterPro"/>
</dbReference>
<accession>A0A835D7P7</accession>
<dbReference type="AlphaFoldDB" id="A0A835D7P7"/>
<organism evidence="1 2">
    <name type="scientific">Tetracentron sinense</name>
    <name type="common">Spur-leaf</name>
    <dbReference type="NCBI Taxonomy" id="13715"/>
    <lineage>
        <taxon>Eukaryota</taxon>
        <taxon>Viridiplantae</taxon>
        <taxon>Streptophyta</taxon>
        <taxon>Embryophyta</taxon>
        <taxon>Tracheophyta</taxon>
        <taxon>Spermatophyta</taxon>
        <taxon>Magnoliopsida</taxon>
        <taxon>Trochodendrales</taxon>
        <taxon>Trochodendraceae</taxon>
        <taxon>Tetracentron</taxon>
    </lineage>
</organism>
<proteinExistence type="predicted"/>
<gene>
    <name evidence="1" type="ORF">HHK36_023201</name>
</gene>
<dbReference type="InterPro" id="IPR038655">
    <property type="entry name" value="Ribosomal_eL27_sf"/>
</dbReference>